<comment type="caution">
    <text evidence="1">The sequence shown here is derived from an EMBL/GenBank/DDBJ whole genome shotgun (WGS) entry which is preliminary data.</text>
</comment>
<dbReference type="InterPro" id="IPR019410">
    <property type="entry name" value="Methyltransf_16"/>
</dbReference>
<reference evidence="1 2" key="1">
    <citation type="journal article" date="2024" name="Nat. Commun.">
        <title>Phylogenomics reveals the evolutionary origins of lichenization in chlorophyte algae.</title>
        <authorList>
            <person name="Puginier C."/>
            <person name="Libourel C."/>
            <person name="Otte J."/>
            <person name="Skaloud P."/>
            <person name="Haon M."/>
            <person name="Grisel S."/>
            <person name="Petersen M."/>
            <person name="Berrin J.G."/>
            <person name="Delaux P.M."/>
            <person name="Dal Grande F."/>
            <person name="Keller J."/>
        </authorList>
    </citation>
    <scope>NUCLEOTIDE SEQUENCE [LARGE SCALE GENOMIC DNA]</scope>
    <source>
        <strain evidence="1 2">SAG 2043</strain>
    </source>
</reference>
<dbReference type="AlphaFoldDB" id="A0AAW1QFL0"/>
<proteinExistence type="predicted"/>
<evidence type="ECO:0000313" key="1">
    <source>
        <dbReference type="EMBL" id="KAK9820195.1"/>
    </source>
</evidence>
<evidence type="ECO:0000313" key="2">
    <source>
        <dbReference type="Proteomes" id="UP001489004"/>
    </source>
</evidence>
<dbReference type="EMBL" id="JALJOR010000003">
    <property type="protein sequence ID" value="KAK9820195.1"/>
    <property type="molecule type" value="Genomic_DNA"/>
</dbReference>
<keyword evidence="2" id="KW-1185">Reference proteome</keyword>
<accession>A0AAW1QFL0</accession>
<sequence>MWSRPFEFGQFKLRVEEAWGESIGGTVWEGGVLMARYLSCNAVFPKAAFEGQRCIEIGAGVTALPSLVAAHLGCFREVVITDVDECLEALSDNVAANLPANCKLDLLQHSRGAWDGISHVRIEELDWQEDVRFLEPPYDVLLVADVVYVVELMEPLLKCMAALSTPRTKVIFAYYERSAAAAREFWSLIPDYFTWQKVPDASYGAPPHADNLGIFLLTKV</sequence>
<dbReference type="Gene3D" id="3.40.50.150">
    <property type="entry name" value="Vaccinia Virus protein VP39"/>
    <property type="match status" value="1"/>
</dbReference>
<dbReference type="SUPFAM" id="SSF53335">
    <property type="entry name" value="S-adenosyl-L-methionine-dependent methyltransferases"/>
    <property type="match status" value="1"/>
</dbReference>
<name>A0AAW1QFL0_9CHLO</name>
<dbReference type="PANTHER" id="PTHR14614">
    <property type="entry name" value="HEPATOCELLULAR CARCINOMA-ASSOCIATED ANTIGEN"/>
    <property type="match status" value="1"/>
</dbReference>
<dbReference type="InterPro" id="IPR029063">
    <property type="entry name" value="SAM-dependent_MTases_sf"/>
</dbReference>
<gene>
    <name evidence="1" type="ORF">WJX72_007349</name>
</gene>
<dbReference type="Proteomes" id="UP001489004">
    <property type="component" value="Unassembled WGS sequence"/>
</dbReference>
<organism evidence="1 2">
    <name type="scientific">[Myrmecia] bisecta</name>
    <dbReference type="NCBI Taxonomy" id="41462"/>
    <lineage>
        <taxon>Eukaryota</taxon>
        <taxon>Viridiplantae</taxon>
        <taxon>Chlorophyta</taxon>
        <taxon>core chlorophytes</taxon>
        <taxon>Trebouxiophyceae</taxon>
        <taxon>Trebouxiales</taxon>
        <taxon>Trebouxiaceae</taxon>
        <taxon>Myrmecia</taxon>
    </lineage>
</organism>
<protein>
    <submittedName>
        <fullName evidence="1">Uncharacterized protein</fullName>
    </submittedName>
</protein>
<dbReference type="Pfam" id="PF10294">
    <property type="entry name" value="Methyltransf_16"/>
    <property type="match status" value="1"/>
</dbReference>